<feature type="region of interest" description="Disordered" evidence="2">
    <location>
        <begin position="734"/>
        <end position="810"/>
    </location>
</feature>
<feature type="compositionally biased region" description="Polar residues" evidence="2">
    <location>
        <begin position="467"/>
        <end position="478"/>
    </location>
</feature>
<feature type="region of interest" description="Disordered" evidence="2">
    <location>
        <begin position="249"/>
        <end position="573"/>
    </location>
</feature>
<organism evidence="3 4">
    <name type="scientific">Paxillus rubicundulus Ve08.2h10</name>
    <dbReference type="NCBI Taxonomy" id="930991"/>
    <lineage>
        <taxon>Eukaryota</taxon>
        <taxon>Fungi</taxon>
        <taxon>Dikarya</taxon>
        <taxon>Basidiomycota</taxon>
        <taxon>Agaricomycotina</taxon>
        <taxon>Agaricomycetes</taxon>
        <taxon>Agaricomycetidae</taxon>
        <taxon>Boletales</taxon>
        <taxon>Paxilineae</taxon>
        <taxon>Paxillaceae</taxon>
        <taxon>Paxillus</taxon>
    </lineage>
</organism>
<gene>
    <name evidence="3" type="ORF">PAXRUDRAFT_828276</name>
</gene>
<dbReference type="InParanoid" id="A0A0D0E7M7"/>
<protein>
    <submittedName>
        <fullName evidence="3">Uncharacterized protein</fullName>
    </submittedName>
</protein>
<sequence>MSSQSPQRSRKGQMYPTIQGSAQNTPPREMSPSPRDRQRAAKAQSMPIVPSVMQVFNAASVQSGQRQAQQSPPSALMSLQSKRSMTPPSMTQPSSNVSKLPSPPNQPPLVREDVVQEHYSPPAPPMHTLSLSQPNIHIPPQQPPPPPHSHSQTNIHSHVLMNPNMGYPRPINRIAPQFLASFHAMEESWQMTDELMAEIERADYAQTLSQQPAAPGTSGVAYAGGAQSGAVYVREAPSPHRDSVIDRVRANGRSSPKDADGAQGSGGSSGRKQVRLEREREREAQPNDSVQARNRPLPASPGNSPSYSPQGHPQPRGPSPDRMSPSYHTPPQGSSGESGTAGEYVSFKRESYQLSVGSHARVPTPPTARKPANATNAENMRATPPAVSKLASQTPPAQAIKTRTPDKSLPVQEEPEDDVSASMKSSSGHFQYEHGAGPHRDDDDDTLIENEAEYMHGDNSDHDGESGSYTPRSPNINLPESFPVRPYVPSPTSTRVANPTKYHRNGSTDQLGLQSFDAVVNPKPPVTVRPSEESQQNLRRQESRLLNDNYDDRGNRGAEPHQTQTQTHQAYQNHQSFRPHPLQTQIHPDDQNYDDHAVAYLQSYFQAVRPNAPIPPTPHSQTGAPSPSPFISSIQPSPAPPHAGSPYPYPFTHVPRNRSYSAHPINPAPSSNYDPNHPSVIEEQLALQMQMYALNNNAPVSDSTFSPSSTPFPGAGYNPWAFLQASRAFGGRRFDSMSLQSSPSHQPVPLPFPTNRGRGLKRREKSTNLRTPGTVKQKAVKPPPRVESTQPRDTSPEPYSSGEETAGEGGYEVHEEAAWVNGDGLDGYGDGEHEEWVDEEDDKEELLDLEYHPTFVSNVEKRKRRWDTRWDALQQAFQALDCETDTTMVLLAAPSHSTKLHTLTSRSVRREQLLKSPAMSQIRTAFKGIASRRNTTRSRAGAASIVQRLLSSTGSLSDASEASSESREGDLKRALETALGSLDALRMIYENRVSRWEDEMSRISDEREKVELLLRQTLGVSLQPNGGHGMF</sequence>
<feature type="coiled-coil region" evidence="1">
    <location>
        <begin position="986"/>
        <end position="1013"/>
    </location>
</feature>
<dbReference type="EMBL" id="KN825126">
    <property type="protein sequence ID" value="KIK94165.1"/>
    <property type="molecule type" value="Genomic_DNA"/>
</dbReference>
<feature type="compositionally biased region" description="Basic and acidic residues" evidence="2">
    <location>
        <begin position="249"/>
        <end position="260"/>
    </location>
</feature>
<feature type="region of interest" description="Disordered" evidence="2">
    <location>
        <begin position="609"/>
        <end position="664"/>
    </location>
</feature>
<feature type="compositionally biased region" description="Low complexity" evidence="2">
    <location>
        <begin position="561"/>
        <end position="573"/>
    </location>
</feature>
<feature type="compositionally biased region" description="Basic and acidic residues" evidence="2">
    <location>
        <begin position="453"/>
        <end position="465"/>
    </location>
</feature>
<name>A0A0D0E7M7_9AGAM</name>
<feature type="region of interest" description="Disordered" evidence="2">
    <location>
        <begin position="1"/>
        <end position="48"/>
    </location>
</feature>
<accession>A0A0D0E7M7</accession>
<evidence type="ECO:0000313" key="4">
    <source>
        <dbReference type="Proteomes" id="UP000054538"/>
    </source>
</evidence>
<dbReference type="OrthoDB" id="3243310at2759"/>
<keyword evidence="4" id="KW-1185">Reference proteome</keyword>
<reference evidence="3 4" key="1">
    <citation type="submission" date="2014-04" db="EMBL/GenBank/DDBJ databases">
        <authorList>
            <consortium name="DOE Joint Genome Institute"/>
            <person name="Kuo A."/>
            <person name="Kohler A."/>
            <person name="Jargeat P."/>
            <person name="Nagy L.G."/>
            <person name="Floudas D."/>
            <person name="Copeland A."/>
            <person name="Barry K.W."/>
            <person name="Cichocki N."/>
            <person name="Veneault-Fourrey C."/>
            <person name="LaButti K."/>
            <person name="Lindquist E.A."/>
            <person name="Lipzen A."/>
            <person name="Lundell T."/>
            <person name="Morin E."/>
            <person name="Murat C."/>
            <person name="Sun H."/>
            <person name="Tunlid A."/>
            <person name="Henrissat B."/>
            <person name="Grigoriev I.V."/>
            <person name="Hibbett D.S."/>
            <person name="Martin F."/>
            <person name="Nordberg H.P."/>
            <person name="Cantor M.N."/>
            <person name="Hua S.X."/>
        </authorList>
    </citation>
    <scope>NUCLEOTIDE SEQUENCE [LARGE SCALE GENOMIC DNA]</scope>
    <source>
        <strain evidence="3 4">Ve08.2h10</strain>
    </source>
</reference>
<feature type="compositionally biased region" description="Pro residues" evidence="2">
    <location>
        <begin position="637"/>
        <end position="649"/>
    </location>
</feature>
<feature type="compositionally biased region" description="Polar residues" evidence="2">
    <location>
        <begin position="326"/>
        <end position="338"/>
    </location>
</feature>
<proteinExistence type="predicted"/>
<reference evidence="4" key="2">
    <citation type="submission" date="2015-01" db="EMBL/GenBank/DDBJ databases">
        <title>Evolutionary Origins and Diversification of the Mycorrhizal Mutualists.</title>
        <authorList>
            <consortium name="DOE Joint Genome Institute"/>
            <consortium name="Mycorrhizal Genomics Consortium"/>
            <person name="Kohler A."/>
            <person name="Kuo A."/>
            <person name="Nagy L.G."/>
            <person name="Floudas D."/>
            <person name="Copeland A."/>
            <person name="Barry K.W."/>
            <person name="Cichocki N."/>
            <person name="Veneault-Fourrey C."/>
            <person name="LaButti K."/>
            <person name="Lindquist E.A."/>
            <person name="Lipzen A."/>
            <person name="Lundell T."/>
            <person name="Morin E."/>
            <person name="Murat C."/>
            <person name="Riley R."/>
            <person name="Ohm R."/>
            <person name="Sun H."/>
            <person name="Tunlid A."/>
            <person name="Henrissat B."/>
            <person name="Grigoriev I.V."/>
            <person name="Hibbett D.S."/>
            <person name="Martin F."/>
        </authorList>
    </citation>
    <scope>NUCLEOTIDE SEQUENCE [LARGE SCALE GENOMIC DNA]</scope>
    <source>
        <strain evidence="4">Ve08.2h10</strain>
    </source>
</reference>
<dbReference type="HOGENOM" id="CLU_004143_0_0_1"/>
<evidence type="ECO:0000256" key="2">
    <source>
        <dbReference type="SAM" id="MobiDB-lite"/>
    </source>
</evidence>
<feature type="compositionally biased region" description="Basic and acidic residues" evidence="2">
    <location>
        <begin position="539"/>
        <end position="559"/>
    </location>
</feature>
<dbReference type="STRING" id="930991.A0A0D0E7M7"/>
<evidence type="ECO:0000256" key="1">
    <source>
        <dbReference type="SAM" id="Coils"/>
    </source>
</evidence>
<keyword evidence="1" id="KW-0175">Coiled coil</keyword>
<evidence type="ECO:0000313" key="3">
    <source>
        <dbReference type="EMBL" id="KIK94165.1"/>
    </source>
</evidence>
<feature type="compositionally biased region" description="Basic and acidic residues" evidence="2">
    <location>
        <begin position="274"/>
        <end position="285"/>
    </location>
</feature>
<feature type="compositionally biased region" description="Polar residues" evidence="2">
    <location>
        <begin position="60"/>
        <end position="83"/>
    </location>
</feature>
<feature type="compositionally biased region" description="Polar residues" evidence="2">
    <location>
        <begin position="16"/>
        <end position="26"/>
    </location>
</feature>
<feature type="compositionally biased region" description="Low complexity" evidence="2">
    <location>
        <begin position="84"/>
        <end position="95"/>
    </location>
</feature>
<feature type="compositionally biased region" description="Acidic residues" evidence="2">
    <location>
        <begin position="442"/>
        <end position="452"/>
    </location>
</feature>
<dbReference type="AlphaFoldDB" id="A0A0D0E7M7"/>
<feature type="compositionally biased region" description="Polar residues" evidence="2">
    <location>
        <begin position="301"/>
        <end position="311"/>
    </location>
</feature>
<dbReference type="Proteomes" id="UP000054538">
    <property type="component" value="Unassembled WGS sequence"/>
</dbReference>
<feature type="region of interest" description="Disordered" evidence="2">
    <location>
        <begin position="60"/>
        <end position="152"/>
    </location>
</feature>